<dbReference type="InterPro" id="IPR001792">
    <property type="entry name" value="Acylphosphatase-like_dom"/>
</dbReference>
<protein>
    <recommendedName>
        <fullName evidence="3 5">Acylphosphatase</fullName>
        <ecNumber evidence="2 5">3.6.1.7</ecNumber>
    </recommendedName>
</protein>
<evidence type="ECO:0000256" key="5">
    <source>
        <dbReference type="PROSITE-ProRule" id="PRU00520"/>
    </source>
</evidence>
<evidence type="ECO:0000256" key="1">
    <source>
        <dbReference type="ARBA" id="ARBA00005614"/>
    </source>
</evidence>
<dbReference type="SUPFAM" id="SSF54975">
    <property type="entry name" value="Acylphosphatase/BLUF domain-like"/>
    <property type="match status" value="1"/>
</dbReference>
<dbReference type="EC" id="3.6.1.7" evidence="2 5"/>
<gene>
    <name evidence="9" type="primary">acyP</name>
    <name evidence="9" type="ORF">CFX1CAM_0480</name>
</gene>
<dbReference type="RefSeq" id="WP_087861472.1">
    <property type="nucleotide sequence ID" value="NZ_LT859958.1"/>
</dbReference>
<dbReference type="InterPro" id="IPR036046">
    <property type="entry name" value="Acylphosphatase-like_dom_sf"/>
</dbReference>
<dbReference type="OrthoDB" id="9808093at2"/>
<evidence type="ECO:0000259" key="8">
    <source>
        <dbReference type="PROSITE" id="PS51160"/>
    </source>
</evidence>
<feature type="domain" description="Acylphosphatase-like" evidence="8">
    <location>
        <begin position="8"/>
        <end position="95"/>
    </location>
</feature>
<reference evidence="10" key="1">
    <citation type="submission" date="2017-05" db="EMBL/GenBank/DDBJ databases">
        <authorList>
            <person name="Kirkegaard R."/>
            <person name="Mcilroy J S."/>
        </authorList>
    </citation>
    <scope>NUCLEOTIDE SEQUENCE [LARGE SCALE GENOMIC DNA]</scope>
</reference>
<sequence>MNEHNIHRLHVHVEGMVQGVGFRYFVLRSAQKLGLTGWVRNRYDGRVEVMAEGTLTSLNRLLQELRRGPQSSEVWNVDYQFEDARGDFERFSVLSTG</sequence>
<dbReference type="AlphaFoldDB" id="A0A1Y6K1W4"/>
<accession>A0A1Y6K1W4</accession>
<dbReference type="PROSITE" id="PS00150">
    <property type="entry name" value="ACYLPHOSPHATASE_1"/>
    <property type="match status" value="1"/>
</dbReference>
<dbReference type="PROSITE" id="PS51160">
    <property type="entry name" value="ACYLPHOSPHATASE_3"/>
    <property type="match status" value="1"/>
</dbReference>
<dbReference type="PANTHER" id="PTHR47268:SF4">
    <property type="entry name" value="ACYLPHOSPHATASE"/>
    <property type="match status" value="1"/>
</dbReference>
<dbReference type="Proteomes" id="UP000195514">
    <property type="component" value="Chromosome I"/>
</dbReference>
<name>A0A1Y6K1W4_9CHLR</name>
<dbReference type="KEGG" id="abat:CFX1CAM_0480"/>
<feature type="active site" evidence="5">
    <location>
        <position position="41"/>
    </location>
</feature>
<dbReference type="Pfam" id="PF00708">
    <property type="entry name" value="Acylphosphatase"/>
    <property type="match status" value="1"/>
</dbReference>
<dbReference type="EMBL" id="LT859958">
    <property type="protein sequence ID" value="SMX53546.1"/>
    <property type="molecule type" value="Genomic_DNA"/>
</dbReference>
<keyword evidence="10" id="KW-1185">Reference proteome</keyword>
<dbReference type="PROSITE" id="PS00151">
    <property type="entry name" value="ACYLPHOSPHATASE_2"/>
    <property type="match status" value="1"/>
</dbReference>
<evidence type="ECO:0000256" key="7">
    <source>
        <dbReference type="RuleBase" id="RU004168"/>
    </source>
</evidence>
<dbReference type="InterPro" id="IPR017968">
    <property type="entry name" value="Acylphosphatase_CS"/>
</dbReference>
<evidence type="ECO:0000256" key="4">
    <source>
        <dbReference type="ARBA" id="ARBA00047645"/>
    </source>
</evidence>
<dbReference type="Gene3D" id="3.30.70.100">
    <property type="match status" value="1"/>
</dbReference>
<organism evidence="9 10">
    <name type="scientific">Candidatus Brevifilum fermentans</name>
    <dbReference type="NCBI Taxonomy" id="1986204"/>
    <lineage>
        <taxon>Bacteria</taxon>
        <taxon>Bacillati</taxon>
        <taxon>Chloroflexota</taxon>
        <taxon>Anaerolineae</taxon>
        <taxon>Anaerolineales</taxon>
        <taxon>Anaerolineaceae</taxon>
        <taxon>Candidatus Brevifilum</taxon>
    </lineage>
</organism>
<evidence type="ECO:0000313" key="10">
    <source>
        <dbReference type="Proteomes" id="UP000195514"/>
    </source>
</evidence>
<evidence type="ECO:0000256" key="3">
    <source>
        <dbReference type="ARBA" id="ARBA00015991"/>
    </source>
</evidence>
<dbReference type="PRINTS" id="PR00112">
    <property type="entry name" value="ACYLPHPHTASE"/>
</dbReference>
<dbReference type="InterPro" id="IPR020456">
    <property type="entry name" value="Acylphosphatase"/>
</dbReference>
<evidence type="ECO:0000256" key="2">
    <source>
        <dbReference type="ARBA" id="ARBA00012150"/>
    </source>
</evidence>
<feature type="active site" evidence="5">
    <location>
        <position position="23"/>
    </location>
</feature>
<dbReference type="PANTHER" id="PTHR47268">
    <property type="entry name" value="ACYLPHOSPHATASE"/>
    <property type="match status" value="1"/>
</dbReference>
<dbReference type="GO" id="GO:0003998">
    <property type="term" value="F:acylphosphatase activity"/>
    <property type="evidence" value="ECO:0007669"/>
    <property type="project" value="UniProtKB-EC"/>
</dbReference>
<evidence type="ECO:0000256" key="6">
    <source>
        <dbReference type="RuleBase" id="RU000553"/>
    </source>
</evidence>
<comment type="catalytic activity">
    <reaction evidence="4 5 6">
        <text>an acyl phosphate + H2O = a carboxylate + phosphate + H(+)</text>
        <dbReference type="Rhea" id="RHEA:14965"/>
        <dbReference type="ChEBI" id="CHEBI:15377"/>
        <dbReference type="ChEBI" id="CHEBI:15378"/>
        <dbReference type="ChEBI" id="CHEBI:29067"/>
        <dbReference type="ChEBI" id="CHEBI:43474"/>
        <dbReference type="ChEBI" id="CHEBI:59918"/>
        <dbReference type="EC" id="3.6.1.7"/>
    </reaction>
</comment>
<evidence type="ECO:0000313" key="9">
    <source>
        <dbReference type="EMBL" id="SMX53546.1"/>
    </source>
</evidence>
<keyword evidence="5 6" id="KW-0378">Hydrolase</keyword>
<comment type="similarity">
    <text evidence="1 7">Belongs to the acylphosphatase family.</text>
</comment>
<proteinExistence type="inferred from homology"/>